<dbReference type="Proteomes" id="UP000078383">
    <property type="component" value="Unassembled WGS sequence"/>
</dbReference>
<dbReference type="AlphaFoldDB" id="A0A174ZSZ9"/>
<sequence length="41" mass="5049">MKISKSMWEKRNKNIFLDIFIWNYNVVRENALTNLKKGQYN</sequence>
<evidence type="ECO:0000313" key="2">
    <source>
        <dbReference type="Proteomes" id="UP000078383"/>
    </source>
</evidence>
<accession>A0A174ZSZ9</accession>
<protein>
    <submittedName>
        <fullName evidence="1">Uncharacterized protein</fullName>
    </submittedName>
</protein>
<organism evidence="1 2">
    <name type="scientific">[Ruminococcus] torques</name>
    <dbReference type="NCBI Taxonomy" id="33039"/>
    <lineage>
        <taxon>Bacteria</taxon>
        <taxon>Bacillati</taxon>
        <taxon>Bacillota</taxon>
        <taxon>Clostridia</taxon>
        <taxon>Lachnospirales</taxon>
        <taxon>Lachnospiraceae</taxon>
        <taxon>Mediterraneibacter</taxon>
    </lineage>
</organism>
<name>A0A174ZSZ9_9FIRM</name>
<proteinExistence type="predicted"/>
<reference evidence="1 2" key="1">
    <citation type="submission" date="2015-09" db="EMBL/GenBank/DDBJ databases">
        <authorList>
            <consortium name="Pathogen Informatics"/>
        </authorList>
    </citation>
    <scope>NUCLEOTIDE SEQUENCE [LARGE SCALE GENOMIC DNA]</scope>
    <source>
        <strain evidence="1 2">2789STDY5834889</strain>
    </source>
</reference>
<dbReference type="EMBL" id="CZBX01000010">
    <property type="protein sequence ID" value="CUQ90395.1"/>
    <property type="molecule type" value="Genomic_DNA"/>
</dbReference>
<evidence type="ECO:0000313" key="1">
    <source>
        <dbReference type="EMBL" id="CUQ90395.1"/>
    </source>
</evidence>
<gene>
    <name evidence="1" type="ORF">ERS852502_02169</name>
</gene>